<dbReference type="InterPro" id="IPR007219">
    <property type="entry name" value="XnlR_reg_dom"/>
</dbReference>
<protein>
    <recommendedName>
        <fullName evidence="9">Xylanolytic transcriptional activator regulatory domain-containing protein</fullName>
    </recommendedName>
</protein>
<dbReference type="GO" id="GO:0008270">
    <property type="term" value="F:zinc ion binding"/>
    <property type="evidence" value="ECO:0007669"/>
    <property type="project" value="InterPro"/>
</dbReference>
<dbReference type="PANTHER" id="PTHR47782:SF14">
    <property type="entry name" value="ZN(II)2CYS6 TRANSCRIPTION FACTOR (EUROFUNG)"/>
    <property type="match status" value="1"/>
</dbReference>
<evidence type="ECO:0000256" key="2">
    <source>
        <dbReference type="ARBA" id="ARBA00022723"/>
    </source>
</evidence>
<dbReference type="GO" id="GO:0000981">
    <property type="term" value="F:DNA-binding transcription factor activity, RNA polymerase II-specific"/>
    <property type="evidence" value="ECO:0007669"/>
    <property type="project" value="TreeGrafter"/>
</dbReference>
<evidence type="ECO:0000256" key="3">
    <source>
        <dbReference type="ARBA" id="ARBA00022833"/>
    </source>
</evidence>
<organism evidence="10 11">
    <name type="scientific">Penicillium brasilianum</name>
    <dbReference type="NCBI Taxonomy" id="104259"/>
    <lineage>
        <taxon>Eukaryota</taxon>
        <taxon>Fungi</taxon>
        <taxon>Dikarya</taxon>
        <taxon>Ascomycota</taxon>
        <taxon>Pezizomycotina</taxon>
        <taxon>Eurotiomycetes</taxon>
        <taxon>Eurotiomycetidae</taxon>
        <taxon>Eurotiales</taxon>
        <taxon>Aspergillaceae</taxon>
        <taxon>Penicillium</taxon>
    </lineage>
</organism>
<feature type="region of interest" description="Disordered" evidence="8">
    <location>
        <begin position="117"/>
        <end position="154"/>
    </location>
</feature>
<dbReference type="GO" id="GO:0043565">
    <property type="term" value="F:sequence-specific DNA binding"/>
    <property type="evidence" value="ECO:0007669"/>
    <property type="project" value="TreeGrafter"/>
</dbReference>
<gene>
    <name evidence="10" type="ORF">PEBR_34694</name>
</gene>
<sequence>MRIGSSNTRNSSPGSTPRARGQACERCWKRKQKVCQESTRRGTVARRLKGTPVMSTQVPKADGTQCDRKLPECTACVGVGVRCVPRKFPVDPITKNGGNLSHAAVPSYVETLKRKRDDLEGRIRSQRPCPSSHSPTEHLDNGQQAHSEGSLADQNAAENTVQAAMGEIGFLSRSAMAEPRDETGGLSQQLSIGRMLRLTLSLSGANPAQSVIDPHGQSVAAMVDSSMISNRLLALPFITRFVDTIGVQFLHIDSKEILGDFETFFKASEDENSDVGCLSAVKSFNLYLYMATGALLSPGSSGLQGLASNYHATAMKLFPGILDDGTRLDILHCMLSLIIYSMHSAFGGSAWHLTGLAMKKAIAYRFHKDVDADAQISPEMLNTRHNVFWSLYTLDRTISTIMDRPFSIEDEDITVLGPEEYQNVIPATDCDLDQALHFVSHARFMSNIRDAPSKSVLYHYSNLCYWKDCAAGRDPAAKSLAVHIMRLSCRAMIEILKVKGSITVEPNLVRSASSIEKDFIKACVEYIEEEYQRSDRGEFAGGVVEAYDIFNAGVIIVCLTAGKPLIPPHDTNIVNKCTALLTLLGERFSGLRVFRRVLWALSGLVRGETVNDPIIRDLPPVIPDGIRELISGFI</sequence>
<feature type="region of interest" description="Disordered" evidence="8">
    <location>
        <begin position="1"/>
        <end position="23"/>
    </location>
</feature>
<comment type="subcellular location">
    <subcellularLocation>
        <location evidence="1">Nucleus</location>
    </subcellularLocation>
</comment>
<dbReference type="InterPro" id="IPR052202">
    <property type="entry name" value="Yeast_MetPath_Reg"/>
</dbReference>
<feature type="domain" description="Xylanolytic transcriptional activator regulatory" evidence="9">
    <location>
        <begin position="350"/>
        <end position="424"/>
    </location>
</feature>
<keyword evidence="5" id="KW-0238">DNA-binding</keyword>
<keyword evidence="2" id="KW-0479">Metal-binding</keyword>
<evidence type="ECO:0000256" key="5">
    <source>
        <dbReference type="ARBA" id="ARBA00023125"/>
    </source>
</evidence>
<comment type="caution">
    <text evidence="10">The sequence shown here is derived from an EMBL/GenBank/DDBJ whole genome shotgun (WGS) entry which is preliminary data.</text>
</comment>
<feature type="compositionally biased region" description="Polar residues" evidence="8">
    <location>
        <begin position="141"/>
        <end position="154"/>
    </location>
</feature>
<keyword evidence="7" id="KW-0539">Nucleus</keyword>
<dbReference type="AlphaFoldDB" id="A0A1S9RDJ3"/>
<evidence type="ECO:0000313" key="10">
    <source>
        <dbReference type="EMBL" id="OOQ83475.1"/>
    </source>
</evidence>
<evidence type="ECO:0000256" key="4">
    <source>
        <dbReference type="ARBA" id="ARBA00023015"/>
    </source>
</evidence>
<dbReference type="EMBL" id="LJBN01000196">
    <property type="protein sequence ID" value="OOQ83475.1"/>
    <property type="molecule type" value="Genomic_DNA"/>
</dbReference>
<keyword evidence="4" id="KW-0805">Transcription regulation</keyword>
<dbReference type="PANTHER" id="PTHR47782">
    <property type="entry name" value="ZN(II)2CYS6 TRANSCRIPTION FACTOR (EUROFUNG)-RELATED"/>
    <property type="match status" value="1"/>
</dbReference>
<reference evidence="11" key="1">
    <citation type="submission" date="2015-09" db="EMBL/GenBank/DDBJ databases">
        <authorList>
            <person name="Fill T.P."/>
            <person name="Baretta J.F."/>
            <person name="de Almeida L.G."/>
            <person name="Rocha M."/>
            <person name="de Souza D.H."/>
            <person name="Malavazi I."/>
            <person name="Cerdeira L.T."/>
            <person name="Hong H."/>
            <person name="Samborskyy M."/>
            <person name="de Vasconcelos A.T."/>
            <person name="Leadlay P."/>
            <person name="Rodrigues-Filho E."/>
        </authorList>
    </citation>
    <scope>NUCLEOTIDE SEQUENCE [LARGE SCALE GENOMIC DNA]</scope>
    <source>
        <strain evidence="11">LaBioMMi 136</strain>
    </source>
</reference>
<evidence type="ECO:0000256" key="1">
    <source>
        <dbReference type="ARBA" id="ARBA00004123"/>
    </source>
</evidence>
<keyword evidence="3" id="KW-0862">Zinc</keyword>
<dbReference type="GO" id="GO:0045944">
    <property type="term" value="P:positive regulation of transcription by RNA polymerase II"/>
    <property type="evidence" value="ECO:0007669"/>
    <property type="project" value="TreeGrafter"/>
</dbReference>
<feature type="compositionally biased region" description="Polar residues" evidence="8">
    <location>
        <begin position="1"/>
        <end position="15"/>
    </location>
</feature>
<accession>A0A1S9RDJ3</accession>
<proteinExistence type="predicted"/>
<dbReference type="SMART" id="SM00906">
    <property type="entry name" value="Fungal_trans"/>
    <property type="match status" value="1"/>
</dbReference>
<dbReference type="GO" id="GO:0005634">
    <property type="term" value="C:nucleus"/>
    <property type="evidence" value="ECO:0007669"/>
    <property type="project" value="UniProtKB-SubCell"/>
</dbReference>
<evidence type="ECO:0000256" key="7">
    <source>
        <dbReference type="ARBA" id="ARBA00023242"/>
    </source>
</evidence>
<evidence type="ECO:0000313" key="11">
    <source>
        <dbReference type="Proteomes" id="UP000190744"/>
    </source>
</evidence>
<dbReference type="GO" id="GO:0006351">
    <property type="term" value="P:DNA-templated transcription"/>
    <property type="evidence" value="ECO:0007669"/>
    <property type="project" value="InterPro"/>
</dbReference>
<dbReference type="CDD" id="cd12148">
    <property type="entry name" value="fungal_TF_MHR"/>
    <property type="match status" value="1"/>
</dbReference>
<evidence type="ECO:0000259" key="9">
    <source>
        <dbReference type="SMART" id="SM00906"/>
    </source>
</evidence>
<keyword evidence="6" id="KW-0804">Transcription</keyword>
<name>A0A1S9RDJ3_PENBI</name>
<dbReference type="Proteomes" id="UP000190744">
    <property type="component" value="Unassembled WGS sequence"/>
</dbReference>
<dbReference type="Pfam" id="PF04082">
    <property type="entry name" value="Fungal_trans"/>
    <property type="match status" value="1"/>
</dbReference>
<evidence type="ECO:0000256" key="8">
    <source>
        <dbReference type="SAM" id="MobiDB-lite"/>
    </source>
</evidence>
<evidence type="ECO:0000256" key="6">
    <source>
        <dbReference type="ARBA" id="ARBA00023163"/>
    </source>
</evidence>